<dbReference type="InterPro" id="IPR038110">
    <property type="entry name" value="TD_ACT-like_sf"/>
</dbReference>
<dbReference type="EC" id="4.3.1.19" evidence="13"/>
<evidence type="ECO:0000313" key="15">
    <source>
        <dbReference type="EMBL" id="SKA68285.1"/>
    </source>
</evidence>
<accession>A0A1T4VTW2</accession>
<dbReference type="PROSITE" id="PS00165">
    <property type="entry name" value="DEHYDRATASE_SER_THR"/>
    <property type="match status" value="1"/>
</dbReference>
<dbReference type="NCBIfam" id="NF006674">
    <property type="entry name" value="PRK09224.1"/>
    <property type="match status" value="1"/>
</dbReference>
<dbReference type="Proteomes" id="UP000190460">
    <property type="component" value="Unassembled WGS sequence"/>
</dbReference>
<comment type="function">
    <text evidence="12 13">Catalyzes the anaerobic formation of alpha-ketobutyrate and ammonia from threonine in a two-step reaction. The first step involved a dehydration of threonine and a production of enamine intermediates (aminocrotonate), which tautomerizes to its imine form (iminobutyrate). Both intermediates are unstable and short-lived. The second step is the nonenzymatic hydrolysis of the enamine/imine intermediates to form 2-ketobutyrate and free ammonia. In the low water environment of the cell, the second step is accelerated by RidA.</text>
</comment>
<keyword evidence="11 13" id="KW-0100">Branched-chain amino acid biosynthesis</keyword>
<keyword evidence="7 13" id="KW-0412">Isoleucine biosynthesis</keyword>
<comment type="similarity">
    <text evidence="4 13">Belongs to the serine/threonine dehydratase family.</text>
</comment>
<dbReference type="SUPFAM" id="SSF53686">
    <property type="entry name" value="Tryptophan synthase beta subunit-like PLP-dependent enzymes"/>
    <property type="match status" value="1"/>
</dbReference>
<evidence type="ECO:0000313" key="16">
    <source>
        <dbReference type="Proteomes" id="UP000190460"/>
    </source>
</evidence>
<evidence type="ECO:0000256" key="4">
    <source>
        <dbReference type="ARBA" id="ARBA00010869"/>
    </source>
</evidence>
<dbReference type="STRING" id="92487.SAMN02745130_00239"/>
<dbReference type="AlphaFoldDB" id="A0A1T4VTW2"/>
<keyword evidence="9 13" id="KW-0663">Pyridoxal phosphate</keyword>
<dbReference type="PANTHER" id="PTHR48078">
    <property type="entry name" value="THREONINE DEHYDRATASE, MITOCHONDRIAL-RELATED"/>
    <property type="match status" value="1"/>
</dbReference>
<name>A0A1T4VTW2_9GAMM</name>
<dbReference type="CDD" id="cd04907">
    <property type="entry name" value="ACT_ThrD-I_2"/>
    <property type="match status" value="1"/>
</dbReference>
<dbReference type="FunFam" id="3.40.1020.10:FF:000001">
    <property type="entry name" value="L-threonine dehydratase"/>
    <property type="match status" value="1"/>
</dbReference>
<dbReference type="NCBIfam" id="TIGR01124">
    <property type="entry name" value="ilvA_2Cterm"/>
    <property type="match status" value="1"/>
</dbReference>
<dbReference type="CDD" id="cd01562">
    <property type="entry name" value="Thr-dehyd"/>
    <property type="match status" value="1"/>
</dbReference>
<feature type="domain" description="ACT-like" evidence="14">
    <location>
        <begin position="427"/>
        <end position="498"/>
    </location>
</feature>
<dbReference type="Pfam" id="PF00585">
    <property type="entry name" value="Thr_dehydrat_C"/>
    <property type="match status" value="2"/>
</dbReference>
<evidence type="ECO:0000256" key="2">
    <source>
        <dbReference type="ARBA" id="ARBA00001933"/>
    </source>
</evidence>
<organism evidence="15 16">
    <name type="scientific">Thiothrix eikelboomii</name>
    <dbReference type="NCBI Taxonomy" id="92487"/>
    <lineage>
        <taxon>Bacteria</taxon>
        <taxon>Pseudomonadati</taxon>
        <taxon>Pseudomonadota</taxon>
        <taxon>Gammaproteobacteria</taxon>
        <taxon>Thiotrichales</taxon>
        <taxon>Thiotrichaceae</taxon>
        <taxon>Thiothrix</taxon>
    </lineage>
</organism>
<evidence type="ECO:0000256" key="5">
    <source>
        <dbReference type="ARBA" id="ARBA00011881"/>
    </source>
</evidence>
<dbReference type="Gene3D" id="3.40.50.1100">
    <property type="match status" value="2"/>
</dbReference>
<dbReference type="PANTHER" id="PTHR48078:SF11">
    <property type="entry name" value="THREONINE DEHYDRATASE, MITOCHONDRIAL"/>
    <property type="match status" value="1"/>
</dbReference>
<evidence type="ECO:0000256" key="13">
    <source>
        <dbReference type="RuleBase" id="RU362012"/>
    </source>
</evidence>
<dbReference type="GO" id="GO:0030170">
    <property type="term" value="F:pyridoxal phosphate binding"/>
    <property type="evidence" value="ECO:0007669"/>
    <property type="project" value="InterPro"/>
</dbReference>
<dbReference type="OrthoDB" id="9811476at2"/>
<comment type="subunit">
    <text evidence="5 13">Homotetramer.</text>
</comment>
<evidence type="ECO:0000259" key="14">
    <source>
        <dbReference type="PROSITE" id="PS51672"/>
    </source>
</evidence>
<dbReference type="InterPro" id="IPR005787">
    <property type="entry name" value="Thr_deHydtase_biosynth"/>
</dbReference>
<evidence type="ECO:0000256" key="12">
    <source>
        <dbReference type="ARBA" id="ARBA00025527"/>
    </source>
</evidence>
<comment type="pathway">
    <text evidence="3 13">Amino-acid biosynthesis; L-isoleucine biosynthesis; 2-oxobutanoate from L-threonine: step 1/1.</text>
</comment>
<sequence>MNRADKSLIERILTARVYDVAKETPLDFAKNLSQRLANHIFLKREDLQPVFSFKLRGAFNRMFHLTPEERARGVVAASAGNHAQGVALAGKTLGIKTTIVMPKVTPDIKINAVRSFGGEAVIHGNSFDDAYAHARHLEQVEGMIFVHPFDDLDVIAGQGTIGMELVRQHPDPIDAVFICVGGGGLVSGVGSYLKYLYPNTKIIGVEHEEAPTLHAAWKAGQRVQLAQVGTFADGAAVKLIGEQTFELARQVVDDVILINTDETCAAIKDVFEETRTLLEPAGALGVAGIKKYVEQQGWQGKHLIAITSGANINFDRLRHVAERAELGEGREVLLAVTIPEQPGSFRQFCRAVGNRSITEFNYRYSDAKDAQVFAGVKTAGGKIEREKLLAELRALNYSFVDMTDNEVAKVHLRYMVGGHGQGVENEMIYRFMFPERPGALLHFLTSMSAGWNISLFHYRNHGSDFGRVLVGMQVPLEEREAFNQFLDKLGYEYWDETDNPAYQRFLG</sequence>
<dbReference type="NCBIfam" id="NF009130">
    <property type="entry name" value="PRK12483.1"/>
    <property type="match status" value="1"/>
</dbReference>
<dbReference type="CDD" id="cd04906">
    <property type="entry name" value="ACT_ThrD-I_1"/>
    <property type="match status" value="1"/>
</dbReference>
<dbReference type="InterPro" id="IPR001721">
    <property type="entry name" value="TD_ACT-like"/>
</dbReference>
<dbReference type="InterPro" id="IPR001926">
    <property type="entry name" value="TrpB-like_PALP"/>
</dbReference>
<keyword evidence="6 13" id="KW-0028">Amino-acid biosynthesis</keyword>
<protein>
    <recommendedName>
        <fullName evidence="13">L-threonine dehydratase</fullName>
        <ecNumber evidence="13">4.3.1.19</ecNumber>
    </recommendedName>
    <alternativeName>
        <fullName evidence="13">Threonine deaminase</fullName>
    </alternativeName>
</protein>
<feature type="domain" description="ACT-like" evidence="14">
    <location>
        <begin position="332"/>
        <end position="404"/>
    </location>
</feature>
<dbReference type="GO" id="GO:0006567">
    <property type="term" value="P:L-threonine catabolic process"/>
    <property type="evidence" value="ECO:0007669"/>
    <property type="project" value="TreeGrafter"/>
</dbReference>
<dbReference type="RefSeq" id="WP_078920744.1">
    <property type="nucleotide sequence ID" value="NZ_FUYB01000001.1"/>
</dbReference>
<evidence type="ECO:0000256" key="8">
    <source>
        <dbReference type="ARBA" id="ARBA00022737"/>
    </source>
</evidence>
<dbReference type="FunFam" id="3.40.50.1100:FF:000008">
    <property type="entry name" value="L-threonine dehydratase"/>
    <property type="match status" value="1"/>
</dbReference>
<keyword evidence="8" id="KW-0677">Repeat</keyword>
<dbReference type="InterPro" id="IPR036052">
    <property type="entry name" value="TrpB-like_PALP_sf"/>
</dbReference>
<evidence type="ECO:0000256" key="11">
    <source>
        <dbReference type="ARBA" id="ARBA00023304"/>
    </source>
</evidence>
<dbReference type="InterPro" id="IPR045865">
    <property type="entry name" value="ACT-like_dom_sf"/>
</dbReference>
<keyword evidence="16" id="KW-1185">Reference proteome</keyword>
<dbReference type="Gene3D" id="3.40.1020.10">
    <property type="entry name" value="Biosynthetic Threonine Deaminase, Domain 3"/>
    <property type="match status" value="1"/>
</dbReference>
<dbReference type="PROSITE" id="PS51672">
    <property type="entry name" value="ACT_LIKE"/>
    <property type="match status" value="2"/>
</dbReference>
<proteinExistence type="inferred from homology"/>
<evidence type="ECO:0000256" key="1">
    <source>
        <dbReference type="ARBA" id="ARBA00001274"/>
    </source>
</evidence>
<dbReference type="InterPro" id="IPR000634">
    <property type="entry name" value="Ser/Thr_deHydtase_PyrdxlP-BS"/>
</dbReference>
<evidence type="ECO:0000256" key="9">
    <source>
        <dbReference type="ARBA" id="ARBA00022898"/>
    </source>
</evidence>
<dbReference type="SUPFAM" id="SSF55021">
    <property type="entry name" value="ACT-like"/>
    <property type="match status" value="2"/>
</dbReference>
<evidence type="ECO:0000256" key="3">
    <source>
        <dbReference type="ARBA" id="ARBA00004810"/>
    </source>
</evidence>
<dbReference type="GO" id="GO:0009097">
    <property type="term" value="P:isoleucine biosynthetic process"/>
    <property type="evidence" value="ECO:0007669"/>
    <property type="project" value="UniProtKB-UniRule"/>
</dbReference>
<comment type="cofactor">
    <cofactor evidence="2 13">
        <name>pyridoxal 5'-phosphate</name>
        <dbReference type="ChEBI" id="CHEBI:597326"/>
    </cofactor>
</comment>
<keyword evidence="10 13" id="KW-0456">Lyase</keyword>
<evidence type="ECO:0000256" key="7">
    <source>
        <dbReference type="ARBA" id="ARBA00022624"/>
    </source>
</evidence>
<gene>
    <name evidence="13" type="primary">ilvA</name>
    <name evidence="15" type="ORF">SAMN02745130_00239</name>
</gene>
<comment type="catalytic activity">
    <reaction evidence="1 13">
        <text>L-threonine = 2-oxobutanoate + NH4(+)</text>
        <dbReference type="Rhea" id="RHEA:22108"/>
        <dbReference type="ChEBI" id="CHEBI:16763"/>
        <dbReference type="ChEBI" id="CHEBI:28938"/>
        <dbReference type="ChEBI" id="CHEBI:57926"/>
        <dbReference type="EC" id="4.3.1.19"/>
    </reaction>
</comment>
<dbReference type="Pfam" id="PF00291">
    <property type="entry name" value="PALP"/>
    <property type="match status" value="1"/>
</dbReference>
<dbReference type="InterPro" id="IPR050147">
    <property type="entry name" value="Ser/Thr_Dehydratase"/>
</dbReference>
<dbReference type="GO" id="GO:0004794">
    <property type="term" value="F:threonine deaminase activity"/>
    <property type="evidence" value="ECO:0007669"/>
    <property type="project" value="UniProtKB-UniRule"/>
</dbReference>
<evidence type="ECO:0000256" key="6">
    <source>
        <dbReference type="ARBA" id="ARBA00022605"/>
    </source>
</evidence>
<dbReference type="EMBL" id="FUYB01000001">
    <property type="protein sequence ID" value="SKA68285.1"/>
    <property type="molecule type" value="Genomic_DNA"/>
</dbReference>
<dbReference type="GO" id="GO:0006565">
    <property type="term" value="P:L-serine catabolic process"/>
    <property type="evidence" value="ECO:0007669"/>
    <property type="project" value="TreeGrafter"/>
</dbReference>
<dbReference type="UniPathway" id="UPA00047">
    <property type="reaction ID" value="UER00054"/>
</dbReference>
<evidence type="ECO:0000256" key="10">
    <source>
        <dbReference type="ARBA" id="ARBA00023239"/>
    </source>
</evidence>
<reference evidence="15 16" key="1">
    <citation type="submission" date="2017-02" db="EMBL/GenBank/DDBJ databases">
        <authorList>
            <person name="Peterson S.W."/>
        </authorList>
    </citation>
    <scope>NUCLEOTIDE SEQUENCE [LARGE SCALE GENOMIC DNA]</scope>
    <source>
        <strain evidence="15 16">ATCC 49788</strain>
    </source>
</reference>
<dbReference type="GO" id="GO:0003941">
    <property type="term" value="F:L-serine ammonia-lyase activity"/>
    <property type="evidence" value="ECO:0007669"/>
    <property type="project" value="TreeGrafter"/>
</dbReference>